<comment type="caution">
    <text evidence="9">The sequence shown here is derived from an EMBL/GenBank/DDBJ whole genome shotgun (WGS) entry which is preliminary data.</text>
</comment>
<accession>A0A226D2U6</accession>
<keyword evidence="2" id="KW-0479">Metal-binding</keyword>
<sequence length="376" mass="43893">MRQSVGKIPTPLECPVCQKHFPTKSCLNKHVAIHDDNRGIKCEICGKVVKHLRIHKSNVHKNRIRPACEICNKTFSTSQNLRVHKDVFHNNNGTDRPRLPCGYLGCDKTYLTKAKLKNHVGQVHSKNPVRFLCKLCGKELNSEQSLEQHIATHTTEKSLTCPVCGKGFIHLSNLKQHQVKTQKLTIFAFEGNGSGVFLFCLIKLPIFTFDLKYFNKYCPPHKFPQQTLFEWTPITVIYPKILTNHEIFQLTHRDRSARKEFLCKMCPRTFLSRLGLIYHIRTFHENQKHSCDQCPKNFVTSSTLRRHRAEVHPTNFEGGISYACDKCEYQSHLKYRLNIHRIRQHVRKGHMCYFCGKEYFTYIHFTKHVARHNLEV</sequence>
<evidence type="ECO:0000256" key="7">
    <source>
        <dbReference type="PROSITE-ProRule" id="PRU00042"/>
    </source>
</evidence>
<dbReference type="SMART" id="SM00355">
    <property type="entry name" value="ZnF_C2H2"/>
    <property type="match status" value="10"/>
</dbReference>
<evidence type="ECO:0000256" key="3">
    <source>
        <dbReference type="ARBA" id="ARBA00022737"/>
    </source>
</evidence>
<keyword evidence="3" id="KW-0677">Repeat</keyword>
<evidence type="ECO:0000256" key="1">
    <source>
        <dbReference type="ARBA" id="ARBA00004123"/>
    </source>
</evidence>
<protein>
    <submittedName>
        <fullName evidence="9">Zinc finger protein 62</fullName>
    </submittedName>
</protein>
<organism evidence="9 10">
    <name type="scientific">Folsomia candida</name>
    <name type="common">Springtail</name>
    <dbReference type="NCBI Taxonomy" id="158441"/>
    <lineage>
        <taxon>Eukaryota</taxon>
        <taxon>Metazoa</taxon>
        <taxon>Ecdysozoa</taxon>
        <taxon>Arthropoda</taxon>
        <taxon>Hexapoda</taxon>
        <taxon>Collembola</taxon>
        <taxon>Entomobryomorpha</taxon>
        <taxon>Isotomoidea</taxon>
        <taxon>Isotomidae</taxon>
        <taxon>Proisotominae</taxon>
        <taxon>Folsomia</taxon>
    </lineage>
</organism>
<proteinExistence type="predicted"/>
<evidence type="ECO:0000256" key="5">
    <source>
        <dbReference type="ARBA" id="ARBA00022833"/>
    </source>
</evidence>
<dbReference type="FunFam" id="3.30.160.60:FF:000446">
    <property type="entry name" value="Zinc finger protein"/>
    <property type="match status" value="1"/>
</dbReference>
<reference evidence="9 10" key="1">
    <citation type="submission" date="2015-12" db="EMBL/GenBank/DDBJ databases">
        <title>The genome of Folsomia candida.</title>
        <authorList>
            <person name="Faddeeva A."/>
            <person name="Derks M.F."/>
            <person name="Anvar Y."/>
            <person name="Smit S."/>
            <person name="Van Straalen N."/>
            <person name="Roelofs D."/>
        </authorList>
    </citation>
    <scope>NUCLEOTIDE SEQUENCE [LARGE SCALE GENOMIC DNA]</scope>
    <source>
        <strain evidence="9 10">VU population</strain>
        <tissue evidence="9">Whole body</tissue>
    </source>
</reference>
<dbReference type="OrthoDB" id="9439903at2759"/>
<feature type="domain" description="C2H2-type" evidence="8">
    <location>
        <begin position="159"/>
        <end position="178"/>
    </location>
</feature>
<dbReference type="PANTHER" id="PTHR24394:SF29">
    <property type="entry name" value="MYONEURIN"/>
    <property type="match status" value="1"/>
</dbReference>
<dbReference type="AlphaFoldDB" id="A0A226D2U6"/>
<dbReference type="GO" id="GO:0008270">
    <property type="term" value="F:zinc ion binding"/>
    <property type="evidence" value="ECO:0007669"/>
    <property type="project" value="UniProtKB-KW"/>
</dbReference>
<dbReference type="PANTHER" id="PTHR24394">
    <property type="entry name" value="ZINC FINGER PROTEIN"/>
    <property type="match status" value="1"/>
</dbReference>
<evidence type="ECO:0000313" key="9">
    <source>
        <dbReference type="EMBL" id="OXA39380.1"/>
    </source>
</evidence>
<keyword evidence="6" id="KW-0539">Nucleus</keyword>
<dbReference type="PROSITE" id="PS50157">
    <property type="entry name" value="ZINC_FINGER_C2H2_2"/>
    <property type="match status" value="6"/>
</dbReference>
<name>A0A226D2U6_FOLCA</name>
<keyword evidence="10" id="KW-1185">Reference proteome</keyword>
<feature type="domain" description="C2H2-type" evidence="8">
    <location>
        <begin position="66"/>
        <end position="94"/>
    </location>
</feature>
<evidence type="ECO:0000256" key="6">
    <source>
        <dbReference type="ARBA" id="ARBA00023242"/>
    </source>
</evidence>
<evidence type="ECO:0000256" key="2">
    <source>
        <dbReference type="ARBA" id="ARBA00022723"/>
    </source>
</evidence>
<keyword evidence="5" id="KW-0862">Zinc</keyword>
<feature type="domain" description="C2H2-type" evidence="8">
    <location>
        <begin position="12"/>
        <end position="39"/>
    </location>
</feature>
<dbReference type="InterPro" id="IPR036236">
    <property type="entry name" value="Znf_C2H2_sf"/>
</dbReference>
<dbReference type="OMA" id="IYHIRTF"/>
<feature type="domain" description="C2H2-type" evidence="8">
    <location>
        <begin position="131"/>
        <end position="158"/>
    </location>
</feature>
<gene>
    <name evidence="9" type="ORF">Fcan01_25939</name>
</gene>
<dbReference type="SUPFAM" id="SSF57667">
    <property type="entry name" value="beta-beta-alpha zinc fingers"/>
    <property type="match status" value="4"/>
</dbReference>
<feature type="domain" description="C2H2-type" evidence="8">
    <location>
        <begin position="261"/>
        <end position="289"/>
    </location>
</feature>
<evidence type="ECO:0000259" key="8">
    <source>
        <dbReference type="PROSITE" id="PS50157"/>
    </source>
</evidence>
<keyword evidence="4 7" id="KW-0863">Zinc-finger</keyword>
<evidence type="ECO:0000313" key="10">
    <source>
        <dbReference type="Proteomes" id="UP000198287"/>
    </source>
</evidence>
<dbReference type="InterPro" id="IPR013087">
    <property type="entry name" value="Znf_C2H2_type"/>
</dbReference>
<dbReference type="Gene3D" id="3.30.160.60">
    <property type="entry name" value="Classic Zinc Finger"/>
    <property type="match status" value="5"/>
</dbReference>
<feature type="domain" description="C2H2-type" evidence="8">
    <location>
        <begin position="289"/>
        <end position="312"/>
    </location>
</feature>
<dbReference type="Pfam" id="PF13912">
    <property type="entry name" value="zf-C2H2_6"/>
    <property type="match status" value="1"/>
</dbReference>
<dbReference type="EMBL" id="LNIX01000039">
    <property type="protein sequence ID" value="OXA39380.1"/>
    <property type="molecule type" value="Genomic_DNA"/>
</dbReference>
<dbReference type="Pfam" id="PF00096">
    <property type="entry name" value="zf-C2H2"/>
    <property type="match status" value="4"/>
</dbReference>
<comment type="subcellular location">
    <subcellularLocation>
        <location evidence="1">Nucleus</location>
    </subcellularLocation>
</comment>
<evidence type="ECO:0000256" key="4">
    <source>
        <dbReference type="ARBA" id="ARBA00022771"/>
    </source>
</evidence>
<dbReference type="Proteomes" id="UP000198287">
    <property type="component" value="Unassembled WGS sequence"/>
</dbReference>
<dbReference type="GO" id="GO:0000981">
    <property type="term" value="F:DNA-binding transcription factor activity, RNA polymerase II-specific"/>
    <property type="evidence" value="ECO:0007669"/>
    <property type="project" value="TreeGrafter"/>
</dbReference>
<dbReference type="GO" id="GO:0005634">
    <property type="term" value="C:nucleus"/>
    <property type="evidence" value="ECO:0007669"/>
    <property type="project" value="UniProtKB-SubCell"/>
</dbReference>
<dbReference type="PROSITE" id="PS00028">
    <property type="entry name" value="ZINC_FINGER_C2H2_1"/>
    <property type="match status" value="6"/>
</dbReference>